<evidence type="ECO:0000313" key="4">
    <source>
        <dbReference type="Proteomes" id="UP001138540"/>
    </source>
</evidence>
<keyword evidence="1" id="KW-1133">Transmembrane helix</keyword>
<evidence type="ECO:0000313" key="3">
    <source>
        <dbReference type="EMBL" id="MBB5985179.1"/>
    </source>
</evidence>
<keyword evidence="1" id="KW-0472">Membrane</keyword>
<sequence>MNILRLMRCVRGASILEFAILAPLFIAMLVGLIEFGRAYWIRQTLAEVAFHTARCMAMDTACANQAQSVAFAVARASDYAISITPSAVAPTSGVSCRGQANSHQVTISTPFLSPIASFGFLPESLQVTACFPVFSSGSGT</sequence>
<organism evidence="3 4">
    <name type="scientific">Sphingobium lignivorans</name>
    <dbReference type="NCBI Taxonomy" id="2735886"/>
    <lineage>
        <taxon>Bacteria</taxon>
        <taxon>Pseudomonadati</taxon>
        <taxon>Pseudomonadota</taxon>
        <taxon>Alphaproteobacteria</taxon>
        <taxon>Sphingomonadales</taxon>
        <taxon>Sphingomonadaceae</taxon>
        <taxon>Sphingobium</taxon>
    </lineage>
</organism>
<evidence type="ECO:0000256" key="1">
    <source>
        <dbReference type="SAM" id="Phobius"/>
    </source>
</evidence>
<reference evidence="3 4" key="1">
    <citation type="submission" date="2020-08" db="EMBL/GenBank/DDBJ databases">
        <title>Exploring microbial biodiversity for novel pathways involved in the catabolism of aromatic compounds derived from lignin.</title>
        <authorList>
            <person name="Elkins J."/>
        </authorList>
    </citation>
    <scope>NUCLEOTIDE SEQUENCE [LARGE SCALE GENOMIC DNA]</scope>
    <source>
        <strain evidence="3 4">B1D3A</strain>
    </source>
</reference>
<proteinExistence type="predicted"/>
<keyword evidence="4" id="KW-1185">Reference proteome</keyword>
<dbReference type="Proteomes" id="UP001138540">
    <property type="component" value="Unassembled WGS sequence"/>
</dbReference>
<accession>A0ABR6NG71</accession>
<feature type="transmembrane region" description="Helical" evidence="1">
    <location>
        <begin position="12"/>
        <end position="33"/>
    </location>
</feature>
<dbReference type="RefSeq" id="WP_184151223.1">
    <property type="nucleotide sequence ID" value="NZ_JACHKA010000001.1"/>
</dbReference>
<gene>
    <name evidence="3" type="ORF">HNP60_001153</name>
</gene>
<dbReference type="EMBL" id="JACHKA010000001">
    <property type="protein sequence ID" value="MBB5985179.1"/>
    <property type="molecule type" value="Genomic_DNA"/>
</dbReference>
<keyword evidence="1" id="KW-0812">Transmembrane</keyword>
<feature type="domain" description="TadE-like" evidence="2">
    <location>
        <begin position="12"/>
        <end position="54"/>
    </location>
</feature>
<dbReference type="Pfam" id="PF07811">
    <property type="entry name" value="TadE"/>
    <property type="match status" value="1"/>
</dbReference>
<dbReference type="InterPro" id="IPR012495">
    <property type="entry name" value="TadE-like_dom"/>
</dbReference>
<name>A0ABR6NG71_9SPHN</name>
<evidence type="ECO:0000259" key="2">
    <source>
        <dbReference type="Pfam" id="PF07811"/>
    </source>
</evidence>
<protein>
    <submittedName>
        <fullName evidence="3">Flp pilus assembly protein TadG</fullName>
    </submittedName>
</protein>
<comment type="caution">
    <text evidence="3">The sequence shown here is derived from an EMBL/GenBank/DDBJ whole genome shotgun (WGS) entry which is preliminary data.</text>
</comment>